<reference evidence="1" key="2">
    <citation type="journal article" date="2020" name="Nat. Commun.">
        <title>Large-scale genome sequencing of mycorrhizal fungi provides insights into the early evolution of symbiotic traits.</title>
        <authorList>
            <person name="Miyauchi S."/>
            <person name="Kiss E."/>
            <person name="Kuo A."/>
            <person name="Drula E."/>
            <person name="Kohler A."/>
            <person name="Sanchez-Garcia M."/>
            <person name="Morin E."/>
            <person name="Andreopoulos B."/>
            <person name="Barry K.W."/>
            <person name="Bonito G."/>
            <person name="Buee M."/>
            <person name="Carver A."/>
            <person name="Chen C."/>
            <person name="Cichocki N."/>
            <person name="Clum A."/>
            <person name="Culley D."/>
            <person name="Crous P.W."/>
            <person name="Fauchery L."/>
            <person name="Girlanda M."/>
            <person name="Hayes R.D."/>
            <person name="Keri Z."/>
            <person name="LaButti K."/>
            <person name="Lipzen A."/>
            <person name="Lombard V."/>
            <person name="Magnuson J."/>
            <person name="Maillard F."/>
            <person name="Murat C."/>
            <person name="Nolan M."/>
            <person name="Ohm R.A."/>
            <person name="Pangilinan J."/>
            <person name="Pereira M.F."/>
            <person name="Perotto S."/>
            <person name="Peter M."/>
            <person name="Pfister S."/>
            <person name="Riley R."/>
            <person name="Sitrit Y."/>
            <person name="Stielow J.B."/>
            <person name="Szollosi G."/>
            <person name="Zifcakova L."/>
            <person name="Stursova M."/>
            <person name="Spatafora J.W."/>
            <person name="Tedersoo L."/>
            <person name="Vaario L.M."/>
            <person name="Yamada A."/>
            <person name="Yan M."/>
            <person name="Wang P."/>
            <person name="Xu J."/>
            <person name="Bruns T."/>
            <person name="Baldrian P."/>
            <person name="Vilgalys R."/>
            <person name="Dunand C."/>
            <person name="Henrissat B."/>
            <person name="Grigoriev I.V."/>
            <person name="Hibbett D."/>
            <person name="Nagy L.G."/>
            <person name="Martin F.M."/>
        </authorList>
    </citation>
    <scope>NUCLEOTIDE SEQUENCE</scope>
    <source>
        <strain evidence="1">P2</strain>
    </source>
</reference>
<sequence length="1216" mass="135924">MEGREELLNGRLLQLEEISQRRKVLLGELYHVLKGCVYGGLEDTGEDGLPTFLAHFDFESDIHRGSIANLDEWIHGLPDPFDDETEEKDVQEVSQQPEMLEILEQDDEGSGPSIGSIAEPVQSQLIQVLSDTEDFEYHTTPPSQELELHKETSPTNLAPTEIVPPTPTPITEEVRSASPIFDSQLFPSTPLNPSPAFVTSNFEEEQDAIVDVMNISDEEEAQSSDSHNDNFPRTPSPTILNIIDTALLYRGPDQPMIVAPPSPVHDPQYNFDAEFSFDSVKRPVKNELSYTLPLLNSLPPEFRKKTTRTQRKREKERERTEVRKEKEEWVPMGMARWRALLRANPTWQHLARSTKSLTTKDWNVALTELRLIRTFDRIDMLKDSGRWSFRQPKKQRVLGGLIKTHWDYLMDEMKWMRIDFREERKWKIAVAYTIALAVQEWHEAGSTEERIRRGICVVWSNNLEEDMPVPSNVEGSSAMTIHDLPHHRLRSDSVQVVEESDDGSDEEEKDNAIPIDTDTVEPEGIVQAELTQEPENMKVEDNFDFTTALQAAPTTESQDQAGTGVHSSRQDSRESSDPTPPGLRVTSENPMMSFANNGLSAATQGAMRERVAFMDSNKVFLDADGLGLTSLIPKPSAEEAPDYVPPTIDLVALFGDVQAYGLPEPVPVAVQLDLKKNRREREDVSRRLDETNVTKLVPVSKFMFCRPTLISALQPSRHWRDGTWTGLDDSPVCPTDVPPFSQEFTCSLFERNSYNHLIIRPPASDPKRMQESRIGDQLWTPQDDQLLKNLVETYGNNWHLIADCFNSMRYVVSTDIRTNWDCYHRFAAVNAKPQELDTSSNQMTTRTKRQSTLGLDTNGLNVDNKKRRRHLVVLDAIRRLVKKKDSVAKMLAAQTKRQTGIHETHHQINNMPKLTPQDLSRKKEYSDLVLRRQAEEVRNRQLREQQARLQGAAGGATVNRATLQFSNGVGQNVPQIRGQVNISQQQRLAAALQHQLSQGSARMSPQQQQLVQAQVRALEAQQAHAQAQGQQVQTPAPQQLQPGQTQPQQPAIQIQTHNLPAQPAAQPLITTIPLANGTSASPPPQQAVSSTSGTPVSVNGNSNGSANGNGGAVTQRPASVQNQEATATPSPLDPDTATAITSISARPVAYYNAIQTLQSMFEINDGVTVNPNGSAQTRFQATPQGALRQQPPSQQQQTQSSPPQNHTQAASYPPQS</sequence>
<proteinExistence type="predicted"/>
<gene>
    <name evidence="1" type="ORF">BDM02DRAFT_3190961</name>
</gene>
<protein>
    <submittedName>
        <fullName evidence="1">Uncharacterized protein</fullName>
    </submittedName>
</protein>
<comment type="caution">
    <text evidence="1">The sequence shown here is derived from an EMBL/GenBank/DDBJ whole genome shotgun (WGS) entry which is preliminary data.</text>
</comment>
<accession>A0ACB6Z3A4</accession>
<dbReference type="Proteomes" id="UP000886501">
    <property type="component" value="Unassembled WGS sequence"/>
</dbReference>
<reference evidence="1" key="1">
    <citation type="submission" date="2019-10" db="EMBL/GenBank/DDBJ databases">
        <authorList>
            <consortium name="DOE Joint Genome Institute"/>
            <person name="Kuo A."/>
            <person name="Miyauchi S."/>
            <person name="Kiss E."/>
            <person name="Drula E."/>
            <person name="Kohler A."/>
            <person name="Sanchez-Garcia M."/>
            <person name="Andreopoulos B."/>
            <person name="Barry K.W."/>
            <person name="Bonito G."/>
            <person name="Buee M."/>
            <person name="Carver A."/>
            <person name="Chen C."/>
            <person name="Cichocki N."/>
            <person name="Clum A."/>
            <person name="Culley D."/>
            <person name="Crous P.W."/>
            <person name="Fauchery L."/>
            <person name="Girlanda M."/>
            <person name="Hayes R."/>
            <person name="Keri Z."/>
            <person name="Labutti K."/>
            <person name="Lipzen A."/>
            <person name="Lombard V."/>
            <person name="Magnuson J."/>
            <person name="Maillard F."/>
            <person name="Morin E."/>
            <person name="Murat C."/>
            <person name="Nolan M."/>
            <person name="Ohm R."/>
            <person name="Pangilinan J."/>
            <person name="Pereira M."/>
            <person name="Perotto S."/>
            <person name="Peter M."/>
            <person name="Riley R."/>
            <person name="Sitrit Y."/>
            <person name="Stielow B."/>
            <person name="Szollosi G."/>
            <person name="Zifcakova L."/>
            <person name="Stursova M."/>
            <person name="Spatafora J.W."/>
            <person name="Tedersoo L."/>
            <person name="Vaario L.-M."/>
            <person name="Yamada A."/>
            <person name="Yan M."/>
            <person name="Wang P."/>
            <person name="Xu J."/>
            <person name="Bruns T."/>
            <person name="Baldrian P."/>
            <person name="Vilgalys R."/>
            <person name="Henrissat B."/>
            <person name="Grigoriev I.V."/>
            <person name="Hibbett D."/>
            <person name="Nagy L.G."/>
            <person name="Martin F.M."/>
        </authorList>
    </citation>
    <scope>NUCLEOTIDE SEQUENCE</scope>
    <source>
        <strain evidence="1">P2</strain>
    </source>
</reference>
<evidence type="ECO:0000313" key="1">
    <source>
        <dbReference type="EMBL" id="KAF9644037.1"/>
    </source>
</evidence>
<dbReference type="EMBL" id="MU118165">
    <property type="protein sequence ID" value="KAF9644037.1"/>
    <property type="molecule type" value="Genomic_DNA"/>
</dbReference>
<keyword evidence="2" id="KW-1185">Reference proteome</keyword>
<evidence type="ECO:0000313" key="2">
    <source>
        <dbReference type="Proteomes" id="UP000886501"/>
    </source>
</evidence>
<organism evidence="1 2">
    <name type="scientific">Thelephora ganbajun</name>
    <name type="common">Ganba fungus</name>
    <dbReference type="NCBI Taxonomy" id="370292"/>
    <lineage>
        <taxon>Eukaryota</taxon>
        <taxon>Fungi</taxon>
        <taxon>Dikarya</taxon>
        <taxon>Basidiomycota</taxon>
        <taxon>Agaricomycotina</taxon>
        <taxon>Agaricomycetes</taxon>
        <taxon>Thelephorales</taxon>
        <taxon>Thelephoraceae</taxon>
        <taxon>Thelephora</taxon>
    </lineage>
</organism>
<name>A0ACB6Z3A4_THEGA</name>